<dbReference type="RefSeq" id="WP_142571125.1">
    <property type="nucleotide sequence ID" value="NZ_BMMN01000003.1"/>
</dbReference>
<dbReference type="OrthoDB" id="3621573at2"/>
<reference evidence="1" key="2">
    <citation type="submission" date="2020-09" db="EMBL/GenBank/DDBJ databases">
        <authorList>
            <person name="Sun Q."/>
            <person name="Zhou Y."/>
        </authorList>
    </citation>
    <scope>NUCLEOTIDE SEQUENCE</scope>
    <source>
        <strain evidence="1">CGMCC 4.7138</strain>
    </source>
</reference>
<sequence length="64" mass="6676">MSGAHRIVEDGIFLFGTPQRIGAALGEYERAGVDEVILNTAGVHMTEGCHAAVEDAAEILDGPP</sequence>
<dbReference type="AlphaFoldDB" id="A0A8H9LD19"/>
<comment type="caution">
    <text evidence="1">The sequence shown here is derived from an EMBL/GenBank/DDBJ whole genome shotgun (WGS) entry which is preliminary data.</text>
</comment>
<dbReference type="GO" id="GO:0016705">
    <property type="term" value="F:oxidoreductase activity, acting on paired donors, with incorporation or reduction of molecular oxygen"/>
    <property type="evidence" value="ECO:0007669"/>
    <property type="project" value="InterPro"/>
</dbReference>
<evidence type="ECO:0000313" key="1">
    <source>
        <dbReference type="EMBL" id="GGO08825.1"/>
    </source>
</evidence>
<dbReference type="SUPFAM" id="SSF51679">
    <property type="entry name" value="Bacterial luciferase-like"/>
    <property type="match status" value="1"/>
</dbReference>
<protein>
    <submittedName>
        <fullName evidence="1">Uncharacterized protein</fullName>
    </submittedName>
</protein>
<dbReference type="EMBL" id="BMMN01000003">
    <property type="protein sequence ID" value="GGO08825.1"/>
    <property type="molecule type" value="Genomic_DNA"/>
</dbReference>
<dbReference type="InterPro" id="IPR036661">
    <property type="entry name" value="Luciferase-like_sf"/>
</dbReference>
<organism evidence="1 2">
    <name type="scientific">Microbispora bryophytorum</name>
    <dbReference type="NCBI Taxonomy" id="1460882"/>
    <lineage>
        <taxon>Bacteria</taxon>
        <taxon>Bacillati</taxon>
        <taxon>Actinomycetota</taxon>
        <taxon>Actinomycetes</taxon>
        <taxon>Streptosporangiales</taxon>
        <taxon>Streptosporangiaceae</taxon>
        <taxon>Microbispora</taxon>
    </lineage>
</organism>
<evidence type="ECO:0000313" key="2">
    <source>
        <dbReference type="Proteomes" id="UP000653480"/>
    </source>
</evidence>
<keyword evidence="2" id="KW-1185">Reference proteome</keyword>
<gene>
    <name evidence="1" type="ORF">GCM10011574_23670</name>
</gene>
<accession>A0A8H9LD19</accession>
<proteinExistence type="predicted"/>
<reference evidence="1" key="1">
    <citation type="journal article" date="2014" name="Int. J. Syst. Evol. Microbiol.">
        <title>Complete genome sequence of Corynebacterium casei LMG S-19264T (=DSM 44701T), isolated from a smear-ripened cheese.</title>
        <authorList>
            <consortium name="US DOE Joint Genome Institute (JGI-PGF)"/>
            <person name="Walter F."/>
            <person name="Albersmeier A."/>
            <person name="Kalinowski J."/>
            <person name="Ruckert C."/>
        </authorList>
    </citation>
    <scope>NUCLEOTIDE SEQUENCE</scope>
    <source>
        <strain evidence="1">CGMCC 4.7138</strain>
    </source>
</reference>
<dbReference type="Proteomes" id="UP000653480">
    <property type="component" value="Unassembled WGS sequence"/>
</dbReference>
<name>A0A8H9LD19_9ACTN</name>